<feature type="transmembrane region" description="Helical" evidence="1">
    <location>
        <begin position="143"/>
        <end position="162"/>
    </location>
</feature>
<feature type="transmembrane region" description="Helical" evidence="1">
    <location>
        <begin position="220"/>
        <end position="239"/>
    </location>
</feature>
<dbReference type="InterPro" id="IPR010721">
    <property type="entry name" value="UstE-like"/>
</dbReference>
<dbReference type="EMBL" id="CP045921">
    <property type="protein sequence ID" value="QHN42493.1"/>
    <property type="molecule type" value="Genomic_DNA"/>
</dbReference>
<feature type="transmembrane region" description="Helical" evidence="1">
    <location>
        <begin position="42"/>
        <end position="58"/>
    </location>
</feature>
<evidence type="ECO:0000256" key="1">
    <source>
        <dbReference type="SAM" id="Phobius"/>
    </source>
</evidence>
<protein>
    <submittedName>
        <fullName evidence="2">DUF1295 domain-containing protein</fullName>
    </submittedName>
</protein>
<feature type="transmembrane region" description="Helical" evidence="1">
    <location>
        <begin position="64"/>
        <end position="84"/>
    </location>
</feature>
<dbReference type="Gene3D" id="1.20.120.1630">
    <property type="match status" value="1"/>
</dbReference>
<keyword evidence="1" id="KW-0812">Transmembrane</keyword>
<dbReference type="PANTHER" id="PTHR32251:SF17">
    <property type="entry name" value="STEROID 5-ALPHA REDUCTASE C-TERMINAL DOMAIN-CONTAINING PROTEIN"/>
    <property type="match status" value="1"/>
</dbReference>
<feature type="transmembrane region" description="Helical" evidence="1">
    <location>
        <begin position="115"/>
        <end position="137"/>
    </location>
</feature>
<dbReference type="Proteomes" id="UP001059824">
    <property type="component" value="Chromosome"/>
</dbReference>
<gene>
    <name evidence="2" type="ORF">GII36_01355</name>
</gene>
<dbReference type="RefSeq" id="WP_260763855.1">
    <property type="nucleotide sequence ID" value="NZ_CP045921.1"/>
</dbReference>
<organism evidence="2 3">
    <name type="scientific">Candidatus Mycosynbacter amalyticus</name>
    <dbReference type="NCBI Taxonomy" id="2665156"/>
    <lineage>
        <taxon>Bacteria</taxon>
        <taxon>Candidatus Saccharimonadota</taxon>
        <taxon>Candidatus Saccharimonadota incertae sedis</taxon>
        <taxon>Candidatus Mycosynbacter</taxon>
    </lineage>
</organism>
<accession>A0A857MIX0</accession>
<dbReference type="PROSITE" id="PS50244">
    <property type="entry name" value="S5A_REDUCTASE"/>
    <property type="match status" value="1"/>
</dbReference>
<evidence type="ECO:0000313" key="2">
    <source>
        <dbReference type="EMBL" id="QHN42493.1"/>
    </source>
</evidence>
<feature type="transmembrane region" description="Helical" evidence="1">
    <location>
        <begin position="6"/>
        <end position="30"/>
    </location>
</feature>
<sequence>METVCLPSMLVSFVAALAAASVFMTGVFLWARARGRYDVIDIAWGVVFIVIAVTTYILGDPGALQLLLLLLVAAWGLRLSLHIYRRWRRSDKEDHRYQQLRRDYTKKRGGVAWNMYGKVFLVQALLAVVVCTPVIIAMGSEPALIGTWALVGACIWCIGFYFETVGDWQLRKFLSDSSNKGKIMTRGLWKYTRHPNYFGEMTQWWGIFVIALSVEYGWAGLIGPLVITWLLVFISGVPLTERHFRGRPGWDEYVRRTSKLIPLPPRSDD</sequence>
<keyword evidence="1" id="KW-1133">Transmembrane helix</keyword>
<dbReference type="GO" id="GO:0016020">
    <property type="term" value="C:membrane"/>
    <property type="evidence" value="ECO:0007669"/>
    <property type="project" value="TreeGrafter"/>
</dbReference>
<dbReference type="PANTHER" id="PTHR32251">
    <property type="entry name" value="3-OXO-5-ALPHA-STEROID 4-DEHYDROGENASE"/>
    <property type="match status" value="1"/>
</dbReference>
<dbReference type="AlphaFoldDB" id="A0A857MIX0"/>
<dbReference type="Pfam" id="PF06966">
    <property type="entry name" value="DUF1295"/>
    <property type="match status" value="1"/>
</dbReference>
<evidence type="ECO:0000313" key="3">
    <source>
        <dbReference type="Proteomes" id="UP001059824"/>
    </source>
</evidence>
<keyword evidence="3" id="KW-1185">Reference proteome</keyword>
<name>A0A857MIX0_9BACT</name>
<reference evidence="2" key="1">
    <citation type="journal article" date="2021" name="Nat. Microbiol.">
        <title>Cocultivation of an ultrasmall environmental parasitic bacterium with lytic ability against bacteria associated with wastewater foams.</title>
        <authorList>
            <person name="Batinovic S."/>
            <person name="Rose J.J.A."/>
            <person name="Ratcliffe J."/>
            <person name="Seviour R.J."/>
            <person name="Petrovski S."/>
        </authorList>
    </citation>
    <scope>NUCLEOTIDE SEQUENCE</scope>
    <source>
        <strain evidence="2">JR1</strain>
    </source>
</reference>
<dbReference type="KEGG" id="mama:GII36_01355"/>
<keyword evidence="1" id="KW-0472">Membrane</keyword>
<proteinExistence type="predicted"/>